<proteinExistence type="predicted"/>
<protein>
    <submittedName>
        <fullName evidence="1">Uncharacterized protein</fullName>
    </submittedName>
</protein>
<dbReference type="EMBL" id="CAMXCT030002124">
    <property type="protein sequence ID" value="CAL4783179.1"/>
    <property type="molecule type" value="Genomic_DNA"/>
</dbReference>
<reference evidence="2" key="2">
    <citation type="submission" date="2024-04" db="EMBL/GenBank/DDBJ databases">
        <authorList>
            <person name="Chen Y."/>
            <person name="Shah S."/>
            <person name="Dougan E. K."/>
            <person name="Thang M."/>
            <person name="Chan C."/>
        </authorList>
    </citation>
    <scope>NUCLEOTIDE SEQUENCE [LARGE SCALE GENOMIC DNA]</scope>
</reference>
<gene>
    <name evidence="1" type="ORF">C1SCF055_LOCUS22392</name>
</gene>
<name>A0A9P1CP08_9DINO</name>
<accession>A0A9P1CP08</accession>
<comment type="caution">
    <text evidence="1">The sequence shown here is derived from an EMBL/GenBank/DDBJ whole genome shotgun (WGS) entry which is preliminary data.</text>
</comment>
<reference evidence="1" key="1">
    <citation type="submission" date="2022-10" db="EMBL/GenBank/DDBJ databases">
        <authorList>
            <person name="Chen Y."/>
            <person name="Dougan E. K."/>
            <person name="Chan C."/>
            <person name="Rhodes N."/>
            <person name="Thang M."/>
        </authorList>
    </citation>
    <scope>NUCLEOTIDE SEQUENCE</scope>
</reference>
<evidence type="ECO:0000313" key="3">
    <source>
        <dbReference type="Proteomes" id="UP001152797"/>
    </source>
</evidence>
<organism evidence="1">
    <name type="scientific">Cladocopium goreaui</name>
    <dbReference type="NCBI Taxonomy" id="2562237"/>
    <lineage>
        <taxon>Eukaryota</taxon>
        <taxon>Sar</taxon>
        <taxon>Alveolata</taxon>
        <taxon>Dinophyceae</taxon>
        <taxon>Suessiales</taxon>
        <taxon>Symbiodiniaceae</taxon>
        <taxon>Cladocopium</taxon>
    </lineage>
</organism>
<sequence>MCMRRWPSRPSHSVIARWRRSLTMTPSCSCAWLRSRLTSSMPWCEPMSFAS</sequence>
<keyword evidence="3" id="KW-1185">Reference proteome</keyword>
<dbReference type="EMBL" id="CAMXCT020002124">
    <property type="protein sequence ID" value="CAL1149242.1"/>
    <property type="molecule type" value="Genomic_DNA"/>
</dbReference>
<dbReference type="Proteomes" id="UP001152797">
    <property type="component" value="Unassembled WGS sequence"/>
</dbReference>
<evidence type="ECO:0000313" key="1">
    <source>
        <dbReference type="EMBL" id="CAI3995867.1"/>
    </source>
</evidence>
<dbReference type="AlphaFoldDB" id="A0A9P1CP08"/>
<evidence type="ECO:0000313" key="2">
    <source>
        <dbReference type="EMBL" id="CAL1149242.1"/>
    </source>
</evidence>
<dbReference type="EMBL" id="CAMXCT010002124">
    <property type="protein sequence ID" value="CAI3995867.1"/>
    <property type="molecule type" value="Genomic_DNA"/>
</dbReference>